<sequence>MFGYDTQRKTIGGSTVRTPTRSRMTDVPMSSVKKTNERAGTVRMSLGQNSGRRTSFFQKTTTPASRDIRGLMNENVAKIHTFLEEHEGEDALSEKQIRKPNGRSDFVNLFELLFQHLNSNYVVPQGCKLEDEIIPLLKNLGYPCALKPSHFQPIGSGHGYPYLIDALAWLVDLIRSNIDVSNKTDQIFINHSFDQFVVKERTVFYSYMQIFFAEVSENRTLMNDPNFIENRRQKLRDWLQTQDDFEEQAEALRNAEEQFNFECEELCSDKGREQQYRDNLQTFENDFRKANEYKNSVEACLLTSRQTLTSVSAENEEIKQKLQLANDEVQALKNRIEEQNSKFGISGESARKLTMEIANYKDILQATQNKLEEVFKEKWSVTNKAKNAFKKQIASYENLLSLLKKAMSGLVIDIEPFGVPENETTLDAELKRMDRVGIPLIKEKLNAEKIELDCKLSRAKQSQNLDNEKVEIEKEKNEEMKKEQDRINRTRKREREEWKEERCRLEKELDQLQNEKEILTEKIQEIDGLDKQISDEQKAYVALCDLLNNNIQELENRIQEKAEPMVQKMIDMEIEIAVLKKNRKELLETVETF</sequence>
<comment type="subunit">
    <text evidence="10">Component of the NDC80 complex.</text>
</comment>
<evidence type="ECO:0000256" key="11">
    <source>
        <dbReference type="SAM" id="Coils"/>
    </source>
</evidence>
<comment type="function">
    <text evidence="10">Acts as a component of the essential kinetochore-associated NDC80 complex, which is required for chromosome segregation and spindle checkpoint activity.</text>
</comment>
<accession>A0A8S1EEZ1</accession>
<comment type="caution">
    <text evidence="14">The sequence shown here is derived from an EMBL/GenBank/DDBJ whole genome shotgun (WGS) entry which is preliminary data.</text>
</comment>
<comment type="subcellular location">
    <subcellularLocation>
        <location evidence="10">Chromosome</location>
        <location evidence="10">Centromere</location>
        <location evidence="10">Kinetochore</location>
    </subcellularLocation>
    <subcellularLocation>
        <location evidence="10">Nucleus</location>
    </subcellularLocation>
</comment>
<evidence type="ECO:0000256" key="5">
    <source>
        <dbReference type="ARBA" id="ARBA00022838"/>
    </source>
</evidence>
<keyword evidence="5 10" id="KW-0995">Kinetochore</keyword>
<evidence type="ECO:0000313" key="15">
    <source>
        <dbReference type="Proteomes" id="UP000494206"/>
    </source>
</evidence>
<evidence type="ECO:0000256" key="2">
    <source>
        <dbReference type="ARBA" id="ARBA00022454"/>
    </source>
</evidence>
<dbReference type="OrthoDB" id="7459479at2759"/>
<dbReference type="GO" id="GO:0051301">
    <property type="term" value="P:cell division"/>
    <property type="evidence" value="ECO:0007669"/>
    <property type="project" value="UniProtKB-UniRule"/>
</dbReference>
<evidence type="ECO:0000256" key="6">
    <source>
        <dbReference type="ARBA" id="ARBA00023054"/>
    </source>
</evidence>
<evidence type="ECO:0000256" key="9">
    <source>
        <dbReference type="ARBA" id="ARBA00023328"/>
    </source>
</evidence>
<dbReference type="GO" id="GO:0051315">
    <property type="term" value="P:attachment of mitotic spindle microtubules to kinetochore"/>
    <property type="evidence" value="ECO:0007669"/>
    <property type="project" value="UniProtKB-UniRule"/>
</dbReference>
<dbReference type="SUPFAM" id="SSF46966">
    <property type="entry name" value="Spectrin repeat"/>
    <property type="match status" value="1"/>
</dbReference>
<keyword evidence="2 10" id="KW-0158">Chromosome</keyword>
<dbReference type="InterPro" id="IPR005550">
    <property type="entry name" value="Kinetochore_Ndc80"/>
</dbReference>
<evidence type="ECO:0000256" key="8">
    <source>
        <dbReference type="ARBA" id="ARBA00023306"/>
    </source>
</evidence>
<name>A0A8S1EEZ1_9PELO</name>
<evidence type="ECO:0000313" key="14">
    <source>
        <dbReference type="EMBL" id="CAB3402250.1"/>
    </source>
</evidence>
<dbReference type="InterPro" id="IPR055260">
    <property type="entry name" value="Ndc80_CH"/>
</dbReference>
<dbReference type="EMBL" id="CADEPM010000003">
    <property type="protein sequence ID" value="CAB3402250.1"/>
    <property type="molecule type" value="Genomic_DNA"/>
</dbReference>
<organism evidence="14 15">
    <name type="scientific">Caenorhabditis bovis</name>
    <dbReference type="NCBI Taxonomy" id="2654633"/>
    <lineage>
        <taxon>Eukaryota</taxon>
        <taxon>Metazoa</taxon>
        <taxon>Ecdysozoa</taxon>
        <taxon>Nematoda</taxon>
        <taxon>Chromadorea</taxon>
        <taxon>Rhabditida</taxon>
        <taxon>Rhabditina</taxon>
        <taxon>Rhabditomorpha</taxon>
        <taxon>Rhabditoidea</taxon>
        <taxon>Rhabditidae</taxon>
        <taxon>Peloderinae</taxon>
        <taxon>Caenorhabditis</taxon>
    </lineage>
</organism>
<dbReference type="AlphaFoldDB" id="A0A8S1EEZ1"/>
<feature type="region of interest" description="Disordered" evidence="12">
    <location>
        <begin position="1"/>
        <end position="31"/>
    </location>
</feature>
<proteinExistence type="inferred from homology"/>
<evidence type="ECO:0000259" key="13">
    <source>
        <dbReference type="Pfam" id="PF03801"/>
    </source>
</evidence>
<keyword evidence="4 10" id="KW-0498">Mitosis</keyword>
<dbReference type="InterPro" id="IPR038273">
    <property type="entry name" value="Ndc80_sf"/>
</dbReference>
<evidence type="ECO:0000256" key="1">
    <source>
        <dbReference type="ARBA" id="ARBA00007050"/>
    </source>
</evidence>
<feature type="compositionally biased region" description="Polar residues" evidence="12">
    <location>
        <begin position="12"/>
        <end position="22"/>
    </location>
</feature>
<keyword evidence="7 10" id="KW-0539">Nucleus</keyword>
<feature type="coiled-coil region" evidence="11">
    <location>
        <begin position="442"/>
        <end position="589"/>
    </location>
</feature>
<keyword evidence="3 10" id="KW-0132">Cell division</keyword>
<evidence type="ECO:0000256" key="3">
    <source>
        <dbReference type="ARBA" id="ARBA00022618"/>
    </source>
</evidence>
<dbReference type="PANTHER" id="PTHR10643">
    <property type="entry name" value="KINETOCHORE PROTEIN NDC80"/>
    <property type="match status" value="1"/>
</dbReference>
<feature type="coiled-coil region" evidence="11">
    <location>
        <begin position="308"/>
        <end position="406"/>
    </location>
</feature>
<dbReference type="GO" id="GO:0005634">
    <property type="term" value="C:nucleus"/>
    <property type="evidence" value="ECO:0007669"/>
    <property type="project" value="UniProtKB-SubCell"/>
</dbReference>
<dbReference type="Gene3D" id="1.10.418.30">
    <property type="entry name" value="Ncd80 complex, Ncd80 subunit"/>
    <property type="match status" value="1"/>
</dbReference>
<dbReference type="PANTHER" id="PTHR10643:SF2">
    <property type="entry name" value="KINETOCHORE PROTEIN NDC80 HOMOLOG"/>
    <property type="match status" value="1"/>
</dbReference>
<gene>
    <name evidence="14" type="ORF">CBOVIS_LOCUS4892</name>
</gene>
<protein>
    <recommendedName>
        <fullName evidence="10">Kinetochore protein NDC80</fullName>
    </recommendedName>
</protein>
<dbReference type="Proteomes" id="UP000494206">
    <property type="component" value="Unassembled WGS sequence"/>
</dbReference>
<reference evidence="14 15" key="1">
    <citation type="submission" date="2020-04" db="EMBL/GenBank/DDBJ databases">
        <authorList>
            <person name="Laetsch R D."/>
            <person name="Stevens L."/>
            <person name="Kumar S."/>
            <person name="Blaxter L. M."/>
        </authorList>
    </citation>
    <scope>NUCLEOTIDE SEQUENCE [LARGE SCALE GENOMIC DNA]</scope>
</reference>
<evidence type="ECO:0000256" key="12">
    <source>
        <dbReference type="SAM" id="MobiDB-lite"/>
    </source>
</evidence>
<feature type="domain" description="Kinetochore protein Ndc80 CH" evidence="13">
    <location>
        <begin position="49"/>
        <end position="175"/>
    </location>
</feature>
<dbReference type="GO" id="GO:0031262">
    <property type="term" value="C:Ndc80 complex"/>
    <property type="evidence" value="ECO:0007669"/>
    <property type="project" value="UniProtKB-UniRule"/>
</dbReference>
<evidence type="ECO:0000256" key="4">
    <source>
        <dbReference type="ARBA" id="ARBA00022776"/>
    </source>
</evidence>
<keyword evidence="15" id="KW-1185">Reference proteome</keyword>
<dbReference type="Pfam" id="PF03801">
    <property type="entry name" value="Ndc80_HEC"/>
    <property type="match status" value="1"/>
</dbReference>
<evidence type="ECO:0000256" key="10">
    <source>
        <dbReference type="RuleBase" id="RU368072"/>
    </source>
</evidence>
<comment type="similarity">
    <text evidence="1 10">Belongs to the NDC80/HEC1 family.</text>
</comment>
<keyword evidence="9 10" id="KW-0137">Centromere</keyword>
<keyword evidence="8 10" id="KW-0131">Cell cycle</keyword>
<evidence type="ECO:0000256" key="7">
    <source>
        <dbReference type="ARBA" id="ARBA00023242"/>
    </source>
</evidence>
<keyword evidence="6 11" id="KW-0175">Coiled coil</keyword>